<organism evidence="5 6">
    <name type="scientific">Paeniglutamicibacter terrestris</name>
    <dbReference type="NCBI Taxonomy" id="2723403"/>
    <lineage>
        <taxon>Bacteria</taxon>
        <taxon>Bacillati</taxon>
        <taxon>Actinomycetota</taxon>
        <taxon>Actinomycetes</taxon>
        <taxon>Micrococcales</taxon>
        <taxon>Micrococcaceae</taxon>
        <taxon>Paeniglutamicibacter</taxon>
    </lineage>
</organism>
<proteinExistence type="predicted"/>
<evidence type="ECO:0000256" key="3">
    <source>
        <dbReference type="ARBA" id="ARBA00023163"/>
    </source>
</evidence>
<name>A0ABX1G238_9MICC</name>
<protein>
    <submittedName>
        <fullName evidence="5">GntR family transcriptional regulator</fullName>
    </submittedName>
</protein>
<dbReference type="Pfam" id="PF00392">
    <property type="entry name" value="GntR"/>
    <property type="match status" value="1"/>
</dbReference>
<gene>
    <name evidence="5" type="ORF">HED64_04735</name>
</gene>
<dbReference type="Gene3D" id="1.10.10.10">
    <property type="entry name" value="Winged helix-like DNA-binding domain superfamily/Winged helix DNA-binding domain"/>
    <property type="match status" value="1"/>
</dbReference>
<dbReference type="SMART" id="SM00895">
    <property type="entry name" value="FCD"/>
    <property type="match status" value="1"/>
</dbReference>
<dbReference type="CDD" id="cd07377">
    <property type="entry name" value="WHTH_GntR"/>
    <property type="match status" value="1"/>
</dbReference>
<evidence type="ECO:0000259" key="4">
    <source>
        <dbReference type="PROSITE" id="PS50949"/>
    </source>
</evidence>
<evidence type="ECO:0000256" key="1">
    <source>
        <dbReference type="ARBA" id="ARBA00023015"/>
    </source>
</evidence>
<keyword evidence="1" id="KW-0805">Transcription regulation</keyword>
<dbReference type="SUPFAM" id="SSF48008">
    <property type="entry name" value="GntR ligand-binding domain-like"/>
    <property type="match status" value="1"/>
</dbReference>
<keyword evidence="2" id="KW-0238">DNA-binding</keyword>
<dbReference type="PANTHER" id="PTHR43537:SF5">
    <property type="entry name" value="UXU OPERON TRANSCRIPTIONAL REGULATOR"/>
    <property type="match status" value="1"/>
</dbReference>
<dbReference type="EMBL" id="JAAWVT010000001">
    <property type="protein sequence ID" value="NKG20019.1"/>
    <property type="molecule type" value="Genomic_DNA"/>
</dbReference>
<dbReference type="InterPro" id="IPR036388">
    <property type="entry name" value="WH-like_DNA-bd_sf"/>
</dbReference>
<dbReference type="Pfam" id="PF07729">
    <property type="entry name" value="FCD"/>
    <property type="match status" value="1"/>
</dbReference>
<dbReference type="InterPro" id="IPR011711">
    <property type="entry name" value="GntR_C"/>
</dbReference>
<dbReference type="InterPro" id="IPR000524">
    <property type="entry name" value="Tscrpt_reg_HTH_GntR"/>
</dbReference>
<dbReference type="SUPFAM" id="SSF46785">
    <property type="entry name" value="Winged helix' DNA-binding domain"/>
    <property type="match status" value="1"/>
</dbReference>
<dbReference type="InterPro" id="IPR036390">
    <property type="entry name" value="WH_DNA-bd_sf"/>
</dbReference>
<dbReference type="SMART" id="SM00345">
    <property type="entry name" value="HTH_GNTR"/>
    <property type="match status" value="1"/>
</dbReference>
<dbReference type="Gene3D" id="1.20.120.530">
    <property type="entry name" value="GntR ligand-binding domain-like"/>
    <property type="match status" value="1"/>
</dbReference>
<dbReference type="PANTHER" id="PTHR43537">
    <property type="entry name" value="TRANSCRIPTIONAL REGULATOR, GNTR FAMILY"/>
    <property type="match status" value="1"/>
</dbReference>
<dbReference type="RefSeq" id="WP_168150897.1">
    <property type="nucleotide sequence ID" value="NZ_JAAWVT010000001.1"/>
</dbReference>
<sequence length="217" mass="24029">MAAKVDSETIHAELRAEILHGSHRPGTAFKEVALASRFGVSRTPVREALGRLAQEGLLERGTRGLQVRDITPEQLMQVYDLRILLEGQAALEAAAARTEMDLIRLEGLVERDRALSEPDDRTRLRTNIDFHSALWSAAHNPILKDLLDRLATHQIHAPSSTLSIGSRWGESLDEHANIVQAIRSRDGSAAQELMSQHMSEARRIRLSLFGQIGLPNG</sequence>
<dbReference type="PRINTS" id="PR00035">
    <property type="entry name" value="HTHGNTR"/>
</dbReference>
<dbReference type="Proteomes" id="UP000746595">
    <property type="component" value="Unassembled WGS sequence"/>
</dbReference>
<evidence type="ECO:0000256" key="2">
    <source>
        <dbReference type="ARBA" id="ARBA00023125"/>
    </source>
</evidence>
<reference evidence="5 6" key="1">
    <citation type="submission" date="2020-04" db="EMBL/GenBank/DDBJ databases">
        <title>Paeniglutamicibacter sp. ANT13_2, a novel actinomycete isolated from sediment in Antarctica.</title>
        <authorList>
            <person name="Sakdapetsiri C."/>
            <person name="Pinyakong O."/>
        </authorList>
    </citation>
    <scope>NUCLEOTIDE SEQUENCE [LARGE SCALE GENOMIC DNA]</scope>
    <source>
        <strain evidence="5 6">ANT13_2</strain>
    </source>
</reference>
<keyword evidence="6" id="KW-1185">Reference proteome</keyword>
<dbReference type="PROSITE" id="PS50949">
    <property type="entry name" value="HTH_GNTR"/>
    <property type="match status" value="1"/>
</dbReference>
<feature type="domain" description="HTH gntR-type" evidence="4">
    <location>
        <begin position="4"/>
        <end position="70"/>
    </location>
</feature>
<evidence type="ECO:0000313" key="5">
    <source>
        <dbReference type="EMBL" id="NKG20019.1"/>
    </source>
</evidence>
<comment type="caution">
    <text evidence="5">The sequence shown here is derived from an EMBL/GenBank/DDBJ whole genome shotgun (WGS) entry which is preliminary data.</text>
</comment>
<accession>A0ABX1G238</accession>
<keyword evidence="3" id="KW-0804">Transcription</keyword>
<evidence type="ECO:0000313" key="6">
    <source>
        <dbReference type="Proteomes" id="UP000746595"/>
    </source>
</evidence>
<dbReference type="InterPro" id="IPR008920">
    <property type="entry name" value="TF_FadR/GntR_C"/>
</dbReference>